<organism evidence="8">
    <name type="scientific">mine drainage metagenome</name>
    <dbReference type="NCBI Taxonomy" id="410659"/>
    <lineage>
        <taxon>unclassified sequences</taxon>
        <taxon>metagenomes</taxon>
        <taxon>ecological metagenomes</taxon>
    </lineage>
</organism>
<feature type="domain" description="Beta-hexosaminidase bacterial type N-terminal" evidence="7">
    <location>
        <begin position="29"/>
        <end position="158"/>
    </location>
</feature>
<name>A0A1J5SX92_9ZZZZ</name>
<dbReference type="Pfam" id="PF13287">
    <property type="entry name" value="Fn3_assoc"/>
    <property type="match status" value="1"/>
</dbReference>
<dbReference type="Pfam" id="PF00728">
    <property type="entry name" value="Glyco_hydro_20"/>
    <property type="match status" value="1"/>
</dbReference>
<accession>A0A1J5SX92</accession>
<keyword evidence="4 8" id="KW-0378">Hydrolase</keyword>
<dbReference type="InterPro" id="IPR015883">
    <property type="entry name" value="Glyco_hydro_20_cat"/>
</dbReference>
<dbReference type="SUPFAM" id="SSF55545">
    <property type="entry name" value="beta-N-acetylhexosaminidase-like domain"/>
    <property type="match status" value="1"/>
</dbReference>
<dbReference type="GO" id="GO:0004563">
    <property type="term" value="F:beta-N-acetylhexosaminidase activity"/>
    <property type="evidence" value="ECO:0007669"/>
    <property type="project" value="UniProtKB-EC"/>
</dbReference>
<dbReference type="PANTHER" id="PTHR22600">
    <property type="entry name" value="BETA-HEXOSAMINIDASE"/>
    <property type="match status" value="1"/>
</dbReference>
<dbReference type="InterPro" id="IPR015882">
    <property type="entry name" value="HEX_bac_N"/>
</dbReference>
<dbReference type="GO" id="GO:0030203">
    <property type="term" value="P:glycosaminoglycan metabolic process"/>
    <property type="evidence" value="ECO:0007669"/>
    <property type="project" value="TreeGrafter"/>
</dbReference>
<dbReference type="InterPro" id="IPR025705">
    <property type="entry name" value="Beta_hexosaminidase_sua/sub"/>
</dbReference>
<dbReference type="PRINTS" id="PR00738">
    <property type="entry name" value="GLHYDRLASE20"/>
</dbReference>
<evidence type="ECO:0000256" key="4">
    <source>
        <dbReference type="ARBA" id="ARBA00022801"/>
    </source>
</evidence>
<evidence type="ECO:0000256" key="3">
    <source>
        <dbReference type="ARBA" id="ARBA00012663"/>
    </source>
</evidence>
<comment type="similarity">
    <text evidence="2">Belongs to the glycosyl hydrolase 20 family.</text>
</comment>
<evidence type="ECO:0000259" key="7">
    <source>
        <dbReference type="Pfam" id="PF02838"/>
    </source>
</evidence>
<proteinExistence type="inferred from homology"/>
<comment type="caution">
    <text evidence="8">The sequence shown here is derived from an EMBL/GenBank/DDBJ whole genome shotgun (WGS) entry which is preliminary data.</text>
</comment>
<gene>
    <name evidence="8" type="primary">exo I_1</name>
    <name evidence="8" type="ORF">GALL_55460</name>
</gene>
<dbReference type="PANTHER" id="PTHR22600:SF57">
    <property type="entry name" value="BETA-N-ACETYLHEXOSAMINIDASE"/>
    <property type="match status" value="1"/>
</dbReference>
<dbReference type="SUPFAM" id="SSF51445">
    <property type="entry name" value="(Trans)glycosidases"/>
    <property type="match status" value="1"/>
</dbReference>
<dbReference type="AlphaFoldDB" id="A0A1J5SX92"/>
<dbReference type="GO" id="GO:0016020">
    <property type="term" value="C:membrane"/>
    <property type="evidence" value="ECO:0007669"/>
    <property type="project" value="TreeGrafter"/>
</dbReference>
<dbReference type="EC" id="3.2.1.52" evidence="3"/>
<feature type="domain" description="Glycoside hydrolase family 20 catalytic" evidence="6">
    <location>
        <begin position="161"/>
        <end position="495"/>
    </location>
</feature>
<evidence type="ECO:0000259" key="6">
    <source>
        <dbReference type="Pfam" id="PF00728"/>
    </source>
</evidence>
<dbReference type="Gene3D" id="3.20.20.80">
    <property type="entry name" value="Glycosidases"/>
    <property type="match status" value="1"/>
</dbReference>
<evidence type="ECO:0000256" key="1">
    <source>
        <dbReference type="ARBA" id="ARBA00001231"/>
    </source>
</evidence>
<dbReference type="InterPro" id="IPR017853">
    <property type="entry name" value="GH"/>
</dbReference>
<reference evidence="8" key="1">
    <citation type="submission" date="2016-10" db="EMBL/GenBank/DDBJ databases">
        <title>Sequence of Gallionella enrichment culture.</title>
        <authorList>
            <person name="Poehlein A."/>
            <person name="Muehling M."/>
            <person name="Daniel R."/>
        </authorList>
    </citation>
    <scope>NUCLEOTIDE SEQUENCE</scope>
</reference>
<evidence type="ECO:0000313" key="8">
    <source>
        <dbReference type="EMBL" id="OIR13161.1"/>
    </source>
</evidence>
<dbReference type="InterPro" id="IPR026876">
    <property type="entry name" value="Fn3_assoc_repeat"/>
</dbReference>
<dbReference type="Pfam" id="PF02838">
    <property type="entry name" value="Glyco_hydro_20b"/>
    <property type="match status" value="1"/>
</dbReference>
<dbReference type="InterPro" id="IPR029018">
    <property type="entry name" value="Hex-like_dom2"/>
</dbReference>
<protein>
    <recommendedName>
        <fullName evidence="3">beta-N-acetylhexosaminidase</fullName>
        <ecNumber evidence="3">3.2.1.52</ecNumber>
    </recommendedName>
</protein>
<dbReference type="EMBL" id="MLJW01000015">
    <property type="protein sequence ID" value="OIR13161.1"/>
    <property type="molecule type" value="Genomic_DNA"/>
</dbReference>
<dbReference type="Gene3D" id="3.30.379.10">
    <property type="entry name" value="Chitobiase/beta-hexosaminidase domain 2-like"/>
    <property type="match status" value="1"/>
</dbReference>
<sequence>MIIRKYLLVITFFISAASIVYCQPNDVVNIIPQPVSVKLNGGKFQLSNNTKFIFSSDIDPHTSKLISEIIKNELPKNHFSTNKTSSITFSLNGKFNEQLGNEGYTLNIDPKKINITANKANGLFYAMQSLLQLIPADEYKTLIPNNNINIPCVSIVDYPRFKWRGFMLDVSRHFFSVALIKSMIDEMLRYKINTFHWHLTDDQGWRIEIKSLPQLTKIGAWRVQRTGGEFMNLQKPQPGEEATYGGFYSQDEIKDVIAYAKNKFITIIPEIDIPAHSLALIASYPNISCRQKPQYVSPGSPLTVEEDNVLCVANDSTYIIIDKILSEVAKLFSAEYIHIGGDEADKIFWDSCSKCQHLMQQNHLKNTEELQSFFIKKVSAIVASKGKKVIGWEEIMQGGLAPNAVVASWTSIDAGIKAAKLKHEVIMTPWDHGMYMDNSKIERSYSFNPVPDSVDAKYILGGEACLWTEDTPNDREVQRMFFPRALALSEIFWTPLNKKKYDDFLRRMQQRLHYFDAKKIKYSTMVFEPIVSFMHHGVDSNKIKIETEIKSLDIYYSFDNTDPDEFYPKYDGHLLAIPKGATIIKAISYQNGKPVGKMVVKDLIKIAKEEKN</sequence>
<evidence type="ECO:0000256" key="2">
    <source>
        <dbReference type="ARBA" id="ARBA00006285"/>
    </source>
</evidence>
<keyword evidence="5 8" id="KW-0326">Glycosidase</keyword>
<comment type="catalytic activity">
    <reaction evidence="1">
        <text>Hydrolysis of terminal non-reducing N-acetyl-D-hexosamine residues in N-acetyl-beta-D-hexosaminides.</text>
        <dbReference type="EC" id="3.2.1.52"/>
    </reaction>
</comment>
<dbReference type="CDD" id="cd06563">
    <property type="entry name" value="GH20_chitobiase-like"/>
    <property type="match status" value="1"/>
</dbReference>
<dbReference type="GO" id="GO:0005975">
    <property type="term" value="P:carbohydrate metabolic process"/>
    <property type="evidence" value="ECO:0007669"/>
    <property type="project" value="InterPro"/>
</dbReference>
<evidence type="ECO:0000256" key="5">
    <source>
        <dbReference type="ARBA" id="ARBA00023295"/>
    </source>
</evidence>